<feature type="binding site" evidence="8">
    <location>
        <begin position="217"/>
        <end position="226"/>
    </location>
    <ligand>
        <name>ATP</name>
        <dbReference type="ChEBI" id="CHEBI:30616"/>
    </ligand>
</feature>
<feature type="binding site" evidence="8">
    <location>
        <begin position="157"/>
        <end position="163"/>
    </location>
    <ligand>
        <name>(6S)-NADPHX</name>
        <dbReference type="ChEBI" id="CHEBI:64076"/>
    </ligand>
</feature>
<evidence type="ECO:0000256" key="9">
    <source>
        <dbReference type="SAM" id="MobiDB-lite"/>
    </source>
</evidence>
<keyword evidence="3 8" id="KW-0067">ATP-binding</keyword>
<dbReference type="EC" id="4.2.1.93" evidence="8"/>
<dbReference type="InterPro" id="IPR000953">
    <property type="entry name" value="Chromo/chromo_shadow_dom"/>
</dbReference>
<organism evidence="11">
    <name type="scientific">Darwinula stevensoni</name>
    <dbReference type="NCBI Taxonomy" id="69355"/>
    <lineage>
        <taxon>Eukaryota</taxon>
        <taxon>Metazoa</taxon>
        <taxon>Ecdysozoa</taxon>
        <taxon>Arthropoda</taxon>
        <taxon>Crustacea</taxon>
        <taxon>Oligostraca</taxon>
        <taxon>Ostracoda</taxon>
        <taxon>Podocopa</taxon>
        <taxon>Podocopida</taxon>
        <taxon>Darwinulocopina</taxon>
        <taxon>Darwinuloidea</taxon>
        <taxon>Darwinulidae</taxon>
        <taxon>Darwinula</taxon>
    </lineage>
</organism>
<dbReference type="EMBL" id="CAJPEV010002218">
    <property type="protein sequence ID" value="CAG0896145.1"/>
    <property type="molecule type" value="Genomic_DNA"/>
</dbReference>
<accession>A0A7R9A885</accession>
<comment type="cofactor">
    <cofactor evidence="8">
        <name>Mg(2+)</name>
        <dbReference type="ChEBI" id="CHEBI:18420"/>
    </cofactor>
</comment>
<dbReference type="OrthoDB" id="8110916at2759"/>
<dbReference type="SUPFAM" id="SSF54160">
    <property type="entry name" value="Chromo domain-like"/>
    <property type="match status" value="1"/>
</dbReference>
<keyword evidence="4" id="KW-0521">NADP</keyword>
<evidence type="ECO:0000259" key="10">
    <source>
        <dbReference type="PROSITE" id="PS51383"/>
    </source>
</evidence>
<keyword evidence="1 8" id="KW-0597">Phosphoprotein</keyword>
<dbReference type="InterPro" id="IPR016197">
    <property type="entry name" value="Chromo-like_dom_sf"/>
</dbReference>
<dbReference type="AlphaFoldDB" id="A0A7R9A885"/>
<evidence type="ECO:0000313" key="11">
    <source>
        <dbReference type="EMBL" id="CAD7249285.1"/>
    </source>
</evidence>
<dbReference type="PROSITE" id="PS51383">
    <property type="entry name" value="YJEF_C_3"/>
    <property type="match status" value="1"/>
</dbReference>
<protein>
    <recommendedName>
        <fullName evidence="8">ATP-dependent (S)-NAD(P)H-hydrate dehydratase</fullName>
        <ecNumber evidence="8">4.2.1.93</ecNumber>
    </recommendedName>
    <alternativeName>
        <fullName evidence="8">ATP-dependent NAD(P)HX dehydratase</fullName>
    </alternativeName>
</protein>
<evidence type="ECO:0000313" key="12">
    <source>
        <dbReference type="Proteomes" id="UP000677054"/>
    </source>
</evidence>
<keyword evidence="5 8" id="KW-0520">NAD</keyword>
<keyword evidence="2 8" id="KW-0547">Nucleotide-binding</keyword>
<dbReference type="Gene3D" id="2.30.30.140">
    <property type="match status" value="1"/>
</dbReference>
<comment type="similarity">
    <text evidence="8">Belongs to the NnrD/CARKD family.</text>
</comment>
<dbReference type="Pfam" id="PF05712">
    <property type="entry name" value="MRG"/>
    <property type="match status" value="2"/>
</dbReference>
<dbReference type="GO" id="GO:0047453">
    <property type="term" value="F:ATP-dependent NAD(P)H-hydrate dehydratase activity"/>
    <property type="evidence" value="ECO:0007669"/>
    <property type="project" value="UniProtKB-UniRule"/>
</dbReference>
<dbReference type="FunFam" id="3.40.1190.20:FF:000023">
    <property type="entry name" value="ATP-dependent (S)-NAD(P)H-hydrate dehydratase"/>
    <property type="match status" value="1"/>
</dbReference>
<feature type="compositionally biased region" description="Basic and acidic residues" evidence="9">
    <location>
        <begin position="365"/>
        <end position="378"/>
    </location>
</feature>
<feature type="region of interest" description="Disordered" evidence="9">
    <location>
        <begin position="359"/>
        <end position="418"/>
    </location>
</feature>
<evidence type="ECO:0000256" key="7">
    <source>
        <dbReference type="ARBA" id="ARBA00047472"/>
    </source>
</evidence>
<keyword evidence="6 8" id="KW-0456">Lyase</keyword>
<dbReference type="InterPro" id="IPR029056">
    <property type="entry name" value="Ribokinase-like"/>
</dbReference>
<dbReference type="GO" id="GO:0005694">
    <property type="term" value="C:chromosome"/>
    <property type="evidence" value="ECO:0007669"/>
    <property type="project" value="UniProtKB-ARBA"/>
</dbReference>
<dbReference type="Pfam" id="PF01256">
    <property type="entry name" value="Carb_kinase"/>
    <property type="match status" value="1"/>
</dbReference>
<dbReference type="InterPro" id="IPR026541">
    <property type="entry name" value="MRG_dom"/>
</dbReference>
<evidence type="ECO:0000256" key="8">
    <source>
        <dbReference type="HAMAP-Rule" id="MF_03157"/>
    </source>
</evidence>
<dbReference type="GO" id="GO:0046496">
    <property type="term" value="P:nicotinamide nucleotide metabolic process"/>
    <property type="evidence" value="ECO:0007669"/>
    <property type="project" value="UniProtKB-UniRule"/>
</dbReference>
<dbReference type="GO" id="GO:0005524">
    <property type="term" value="F:ATP binding"/>
    <property type="evidence" value="ECO:0007669"/>
    <property type="project" value="UniProtKB-KW"/>
</dbReference>
<dbReference type="EMBL" id="LR901735">
    <property type="protein sequence ID" value="CAD7249285.1"/>
    <property type="molecule type" value="Genomic_DNA"/>
</dbReference>
<comment type="catalytic activity">
    <reaction evidence="7 8">
        <text>(6S)-NADPHX + ATP = ADP + phosphate + NADPH + H(+)</text>
        <dbReference type="Rhea" id="RHEA:32231"/>
        <dbReference type="ChEBI" id="CHEBI:15378"/>
        <dbReference type="ChEBI" id="CHEBI:30616"/>
        <dbReference type="ChEBI" id="CHEBI:43474"/>
        <dbReference type="ChEBI" id="CHEBI:57783"/>
        <dbReference type="ChEBI" id="CHEBI:64076"/>
        <dbReference type="ChEBI" id="CHEBI:456216"/>
        <dbReference type="EC" id="4.2.1.93"/>
    </reaction>
</comment>
<feature type="binding site" evidence="8">
    <location>
        <position position="227"/>
    </location>
    <ligand>
        <name>(6S)-NADPHX</name>
        <dbReference type="ChEBI" id="CHEBI:64076"/>
    </ligand>
</feature>
<dbReference type="GO" id="GO:0110051">
    <property type="term" value="P:metabolite repair"/>
    <property type="evidence" value="ECO:0007669"/>
    <property type="project" value="TreeGrafter"/>
</dbReference>
<dbReference type="PROSITE" id="PS01049">
    <property type="entry name" value="YJEF_C_1"/>
    <property type="match status" value="1"/>
</dbReference>
<feature type="binding site" evidence="8">
    <location>
        <position position="104"/>
    </location>
    <ligand>
        <name>(6S)-NADPHX</name>
        <dbReference type="ChEBI" id="CHEBI:64076"/>
    </ligand>
</feature>
<dbReference type="Proteomes" id="UP000677054">
    <property type="component" value="Unassembled WGS sequence"/>
</dbReference>
<dbReference type="CDD" id="cd01171">
    <property type="entry name" value="YXKO-related"/>
    <property type="match status" value="1"/>
</dbReference>
<evidence type="ECO:0000256" key="5">
    <source>
        <dbReference type="ARBA" id="ARBA00023027"/>
    </source>
</evidence>
<dbReference type="PROSITE" id="PS51640">
    <property type="entry name" value="MRG"/>
    <property type="match status" value="1"/>
</dbReference>
<dbReference type="NCBIfam" id="TIGR00196">
    <property type="entry name" value="yjeF_cterm"/>
    <property type="match status" value="1"/>
</dbReference>
<keyword evidence="12" id="KW-1185">Reference proteome</keyword>
<feature type="binding site" evidence="8">
    <location>
        <begin position="198"/>
        <end position="202"/>
    </location>
    <ligand>
        <name>ATP</name>
        <dbReference type="ChEBI" id="CHEBI:30616"/>
    </ligand>
</feature>
<reference evidence="11" key="1">
    <citation type="submission" date="2020-11" db="EMBL/GenBank/DDBJ databases">
        <authorList>
            <person name="Tran Van P."/>
        </authorList>
    </citation>
    <scope>NUCLEOTIDE SEQUENCE</scope>
</reference>
<dbReference type="Gene3D" id="1.10.274.30">
    <property type="entry name" value="MRG domain"/>
    <property type="match status" value="2"/>
</dbReference>
<evidence type="ECO:0000256" key="2">
    <source>
        <dbReference type="ARBA" id="ARBA00022741"/>
    </source>
</evidence>
<dbReference type="Gene3D" id="3.40.1190.20">
    <property type="match status" value="1"/>
</dbReference>
<dbReference type="PANTHER" id="PTHR12592:SF0">
    <property type="entry name" value="ATP-DEPENDENT (S)-NAD(P)H-HYDRATE DEHYDRATASE"/>
    <property type="match status" value="1"/>
</dbReference>
<comment type="function">
    <text evidence="8">Catalyzes the dehydration of the S-form of NAD(P)HX at the expense of ATP, which is converted to ADP. Together with NAD(P)HX epimerase, which catalyzes the epimerization of the S- and R-forms, the enzyme allows the repair of both epimers of NAD(P)HX, a damaged form of NAD(P)H that is a result of enzymatic or heat-dependent hydration.</text>
</comment>
<dbReference type="InterPro" id="IPR000631">
    <property type="entry name" value="CARKD"/>
</dbReference>
<dbReference type="PANTHER" id="PTHR12592">
    <property type="entry name" value="ATP-DEPENDENT (S)-NAD(P)H-HYDRATE DEHYDRATASE FAMILY MEMBER"/>
    <property type="match status" value="1"/>
</dbReference>
<dbReference type="SMART" id="SM00298">
    <property type="entry name" value="CHROMO"/>
    <property type="match status" value="1"/>
</dbReference>
<comment type="catalytic activity">
    <reaction evidence="8">
        <text>(6S)-NADHX + ATP = ADP + phosphate + NADH + H(+)</text>
        <dbReference type="Rhea" id="RHEA:19017"/>
        <dbReference type="ChEBI" id="CHEBI:15378"/>
        <dbReference type="ChEBI" id="CHEBI:30616"/>
        <dbReference type="ChEBI" id="CHEBI:43474"/>
        <dbReference type="ChEBI" id="CHEBI:57945"/>
        <dbReference type="ChEBI" id="CHEBI:64074"/>
        <dbReference type="ChEBI" id="CHEBI:456216"/>
        <dbReference type="EC" id="4.2.1.93"/>
    </reaction>
</comment>
<feature type="compositionally biased region" description="Low complexity" evidence="9">
    <location>
        <begin position="389"/>
        <end position="402"/>
    </location>
</feature>
<evidence type="ECO:0000256" key="1">
    <source>
        <dbReference type="ARBA" id="ARBA00022553"/>
    </source>
</evidence>
<evidence type="ECO:0000256" key="6">
    <source>
        <dbReference type="ARBA" id="ARBA00023239"/>
    </source>
</evidence>
<dbReference type="CDD" id="cd18983">
    <property type="entry name" value="CBD_MSL3_like"/>
    <property type="match status" value="1"/>
</dbReference>
<gene>
    <name evidence="11" type="ORF">DSTB1V02_LOCUS9083</name>
</gene>
<proteinExistence type="inferred from homology"/>
<name>A0A7R9A885_9CRUS</name>
<evidence type="ECO:0000256" key="3">
    <source>
        <dbReference type="ARBA" id="ARBA00022840"/>
    </source>
</evidence>
<dbReference type="InterPro" id="IPR038217">
    <property type="entry name" value="MRG_C_sf"/>
</dbReference>
<evidence type="ECO:0000256" key="4">
    <source>
        <dbReference type="ARBA" id="ARBA00022857"/>
    </source>
</evidence>
<dbReference type="HAMAP" id="MF_01965">
    <property type="entry name" value="NADHX_dehydratase"/>
    <property type="match status" value="1"/>
</dbReference>
<sequence>MSSVRSIIKSIIPPLSWESYKGQAGRIGVVGGSENYTGAPYYAGISALRVGCDLVHVFCYPNAATVIKSYSPELIVHPILGPLFTGDSFRLWLQRLHSVVIGPGLGREPTLLNPMADMIQAAKAQDIPIIFDADGLYYLEQHWHLIRGYTKAILTPNIVEFSRLVEWVSGHPTPTLENVHDKAMSLAAALGNVTLVCKGHKDVITNGVEIIMCEEPGSPRRCGGQGDLLSGSLGTFAHWAEQMGNSSQLPDRMTGSMAAALAACCLTRECNRLAFAEHGEKVLCFHGPLIYEAKCLKISGKDKIPKYYVHYAGWNKNWDEWVNETRMLKHNEANLQKQRDLIRQHEAQIKSKKGLKLPTVGGVKRKSEGARKEGEPEHLSNTPLREVEPSPSTASATTSSSAIKRKRPRSDATMESEEEYVSKVEVKIKIPDELKAILVEDLLSITVNHKLVLLPAKVTVKKILEDYVKAKSSAKATTPGKSLLEKGGHENLAEVFGGIHLLRLFVKLGGYLAYTQLNESQMQHLVSCLHEFLRFLVKNAGTYFQKDAYISPAPDPKKKSA</sequence>
<feature type="domain" description="YjeF C-terminal" evidence="10">
    <location>
        <begin position="4"/>
        <end position="299"/>
    </location>
</feature>
<dbReference type="InterPro" id="IPR017953">
    <property type="entry name" value="Carbohydrate_kinase_pred_CS"/>
</dbReference>
<dbReference type="SUPFAM" id="SSF53613">
    <property type="entry name" value="Ribokinase-like"/>
    <property type="match status" value="1"/>
</dbReference>